<reference evidence="1 2" key="1">
    <citation type="submission" date="2018-06" db="EMBL/GenBank/DDBJ databases">
        <title>Mucibacter soli gen. nov., sp. nov., a new member of the family Chitinophagaceae producing mucin.</title>
        <authorList>
            <person name="Kim M.-K."/>
            <person name="Park S."/>
            <person name="Kim T.-S."/>
            <person name="Joung Y."/>
            <person name="Han J.-H."/>
            <person name="Kim S.B."/>
        </authorList>
    </citation>
    <scope>NUCLEOTIDE SEQUENCE [LARGE SCALE GENOMIC DNA]</scope>
    <source>
        <strain evidence="1 2">R1-15</strain>
    </source>
</reference>
<dbReference type="InterPro" id="IPR014519">
    <property type="entry name" value="UCP024492"/>
</dbReference>
<sequence>MKAVEKHTVYTVGHSTNSLEYFIEMLRSFNIKMLVDIRRFPGSRKYPDFNKETLAEALKKNDIDYIHMEDLGGRRPAKKDSINNLWRNRSFMGYADYMETDAFKKAIAELQRIAAQQPTVYMCAEALWWRCHRSMVSDYLKAKGWLVLHISAPGKAEEHRYTSPARVVGDQVFYSAE</sequence>
<dbReference type="PANTHER" id="PTHR39337">
    <property type="entry name" value="BLR5642 PROTEIN"/>
    <property type="match status" value="1"/>
</dbReference>
<proteinExistence type="predicted"/>
<accession>A0A2W2AJZ2</accession>
<gene>
    <name evidence="1" type="ORF">DN068_11895</name>
</gene>
<dbReference type="Pfam" id="PF04343">
    <property type="entry name" value="DUF488"/>
    <property type="match status" value="1"/>
</dbReference>
<comment type="caution">
    <text evidence="1">The sequence shown here is derived from an EMBL/GenBank/DDBJ whole genome shotgun (WGS) entry which is preliminary data.</text>
</comment>
<dbReference type="InterPro" id="IPR007438">
    <property type="entry name" value="DUF488"/>
</dbReference>
<dbReference type="EMBL" id="QKTW01000017">
    <property type="protein sequence ID" value="PZF72560.1"/>
    <property type="molecule type" value="Genomic_DNA"/>
</dbReference>
<dbReference type="OrthoDB" id="9789109at2"/>
<name>A0A2W2AJZ2_9BACT</name>
<evidence type="ECO:0000313" key="2">
    <source>
        <dbReference type="Proteomes" id="UP000248745"/>
    </source>
</evidence>
<keyword evidence="2" id="KW-1185">Reference proteome</keyword>
<dbReference type="PANTHER" id="PTHR39337:SF1">
    <property type="entry name" value="BLR5642 PROTEIN"/>
    <property type="match status" value="1"/>
</dbReference>
<dbReference type="PIRSF" id="PIRSF024492">
    <property type="entry name" value="UCP024492"/>
    <property type="match status" value="1"/>
</dbReference>
<protein>
    <submittedName>
        <fullName evidence="1">DUF488 domain-containing protein</fullName>
    </submittedName>
</protein>
<evidence type="ECO:0000313" key="1">
    <source>
        <dbReference type="EMBL" id="PZF72560.1"/>
    </source>
</evidence>
<organism evidence="1 2">
    <name type="scientific">Taibaiella soli</name>
    <dbReference type="NCBI Taxonomy" id="1649169"/>
    <lineage>
        <taxon>Bacteria</taxon>
        <taxon>Pseudomonadati</taxon>
        <taxon>Bacteroidota</taxon>
        <taxon>Chitinophagia</taxon>
        <taxon>Chitinophagales</taxon>
        <taxon>Chitinophagaceae</taxon>
        <taxon>Taibaiella</taxon>
    </lineage>
</organism>
<dbReference type="AlphaFoldDB" id="A0A2W2AJZ2"/>
<dbReference type="RefSeq" id="WP_110999151.1">
    <property type="nucleotide sequence ID" value="NZ_QKTW01000017.1"/>
</dbReference>
<dbReference type="Proteomes" id="UP000248745">
    <property type="component" value="Unassembled WGS sequence"/>
</dbReference>